<dbReference type="Gene3D" id="1.10.530.10">
    <property type="match status" value="1"/>
</dbReference>
<proteinExistence type="predicted"/>
<reference evidence="1 2" key="1">
    <citation type="submission" date="2018-06" db="EMBL/GenBank/DDBJ databases">
        <title>Genomic Encyclopedia of Type Strains, Phase III (KMG-III): the genomes of soil and plant-associated and newly described type strains.</title>
        <authorList>
            <person name="Whitman W."/>
        </authorList>
    </citation>
    <scope>NUCLEOTIDE SEQUENCE [LARGE SCALE GENOMIC DNA]</scope>
    <source>
        <strain evidence="1 2">CECT 9025</strain>
    </source>
</reference>
<dbReference type="RefSeq" id="WP_110815624.1">
    <property type="nucleotide sequence ID" value="NZ_QJTE01000009.1"/>
</dbReference>
<dbReference type="Proteomes" id="UP000248311">
    <property type="component" value="Unassembled WGS sequence"/>
</dbReference>
<sequence length="268" mass="28057">MRRPPLPALVPMLAAMLLLPLAGGAGAQGYSLLGNGGLAPARQPLIAVSAGAAAPQPLIRARAQRPDTAAAEAARAAAQSLFIGRAAGGLFAAPDAGGRSAYHGGPLGDDPEATMIRHLIAQAEAGPEGYDAVQYGARRKPGRPPTQMTLAEIYAWIEATPGQPHAIGRYQFIPATLRRLVEMAGAQGGDRFSPQLQDRLADILLHEAGLARFRAGTLSRHGLMNNLAKIWAGLPNSSGRSHYDGYAGNSATMSWASFDREMARILEG</sequence>
<evidence type="ECO:0000313" key="2">
    <source>
        <dbReference type="Proteomes" id="UP000248311"/>
    </source>
</evidence>
<evidence type="ECO:0000313" key="1">
    <source>
        <dbReference type="EMBL" id="PYE80892.1"/>
    </source>
</evidence>
<dbReference type="AlphaFoldDB" id="A0A318SRN0"/>
<organism evidence="1 2">
    <name type="scientific">Pseudoroseicyclus aestuarii</name>
    <dbReference type="NCBI Taxonomy" id="1795041"/>
    <lineage>
        <taxon>Bacteria</taxon>
        <taxon>Pseudomonadati</taxon>
        <taxon>Pseudomonadota</taxon>
        <taxon>Alphaproteobacteria</taxon>
        <taxon>Rhodobacterales</taxon>
        <taxon>Paracoccaceae</taxon>
        <taxon>Pseudoroseicyclus</taxon>
    </lineage>
</organism>
<keyword evidence="2" id="KW-1185">Reference proteome</keyword>
<dbReference type="EMBL" id="QJTE01000009">
    <property type="protein sequence ID" value="PYE80892.1"/>
    <property type="molecule type" value="Genomic_DNA"/>
</dbReference>
<dbReference type="OrthoDB" id="7851400at2"/>
<name>A0A318SRN0_9RHOB</name>
<accession>A0A318SRN0</accession>
<dbReference type="SUPFAM" id="SSF53955">
    <property type="entry name" value="Lysozyme-like"/>
    <property type="match status" value="1"/>
</dbReference>
<comment type="caution">
    <text evidence="1">The sequence shown here is derived from an EMBL/GenBank/DDBJ whole genome shotgun (WGS) entry which is preliminary data.</text>
</comment>
<evidence type="ECO:0008006" key="3">
    <source>
        <dbReference type="Google" id="ProtNLM"/>
    </source>
</evidence>
<protein>
    <recommendedName>
        <fullName evidence="3">Muramidase (Phage lysozyme)</fullName>
    </recommendedName>
</protein>
<gene>
    <name evidence="1" type="ORF">DFP88_10923</name>
</gene>
<dbReference type="InterPro" id="IPR023346">
    <property type="entry name" value="Lysozyme-like_dom_sf"/>
</dbReference>